<accession>A0A9W9C930</accession>
<gene>
    <name evidence="2" type="ORF">N0V89_006997</name>
</gene>
<evidence type="ECO:0000256" key="1">
    <source>
        <dbReference type="SAM" id="SignalP"/>
    </source>
</evidence>
<organism evidence="2 3">
    <name type="scientific">Didymosphaeria variabile</name>
    <dbReference type="NCBI Taxonomy" id="1932322"/>
    <lineage>
        <taxon>Eukaryota</taxon>
        <taxon>Fungi</taxon>
        <taxon>Dikarya</taxon>
        <taxon>Ascomycota</taxon>
        <taxon>Pezizomycotina</taxon>
        <taxon>Dothideomycetes</taxon>
        <taxon>Pleosporomycetidae</taxon>
        <taxon>Pleosporales</taxon>
        <taxon>Massarineae</taxon>
        <taxon>Didymosphaeriaceae</taxon>
        <taxon>Didymosphaeria</taxon>
    </lineage>
</organism>
<dbReference type="GeneID" id="80910527"/>
<keyword evidence="1" id="KW-0732">Signal</keyword>
<keyword evidence="3" id="KW-1185">Reference proteome</keyword>
<comment type="caution">
    <text evidence="2">The sequence shown here is derived from an EMBL/GenBank/DDBJ whole genome shotgun (WGS) entry which is preliminary data.</text>
</comment>
<feature type="chain" id="PRO_5040888664" description="CBM1 domain-containing protein" evidence="1">
    <location>
        <begin position="25"/>
        <end position="72"/>
    </location>
</feature>
<name>A0A9W9C930_9PLEO</name>
<sequence>MLFSKPIVALAGLLSSTTLARVQSLETVYLVNCGTSYSDMDYYAECHTSFAGSWPKEQCKVSGSEQDFRLLL</sequence>
<dbReference type="Proteomes" id="UP001140513">
    <property type="component" value="Unassembled WGS sequence"/>
</dbReference>
<evidence type="ECO:0008006" key="4">
    <source>
        <dbReference type="Google" id="ProtNLM"/>
    </source>
</evidence>
<evidence type="ECO:0000313" key="2">
    <source>
        <dbReference type="EMBL" id="KAJ4351654.1"/>
    </source>
</evidence>
<dbReference type="AlphaFoldDB" id="A0A9W9C930"/>
<protein>
    <recommendedName>
        <fullName evidence="4">CBM1 domain-containing protein</fullName>
    </recommendedName>
</protein>
<reference evidence="2" key="1">
    <citation type="submission" date="2022-10" db="EMBL/GenBank/DDBJ databases">
        <title>Tapping the CABI collections for fungal endophytes: first genome assemblies for Collariella, Neodidymelliopsis, Ascochyta clinopodiicola, Didymella pomorum, Didymosphaeria variabile, Neocosmospora piperis and Neocucurbitaria cava.</title>
        <authorList>
            <person name="Hill R."/>
        </authorList>
    </citation>
    <scope>NUCLEOTIDE SEQUENCE</scope>
    <source>
        <strain evidence="2">IMI 356815</strain>
    </source>
</reference>
<proteinExistence type="predicted"/>
<dbReference type="RefSeq" id="XP_056070010.1">
    <property type="nucleotide sequence ID" value="XM_056215763.1"/>
</dbReference>
<dbReference type="EMBL" id="JAPEUX010000005">
    <property type="protein sequence ID" value="KAJ4351654.1"/>
    <property type="molecule type" value="Genomic_DNA"/>
</dbReference>
<evidence type="ECO:0000313" key="3">
    <source>
        <dbReference type="Proteomes" id="UP001140513"/>
    </source>
</evidence>
<dbReference type="OrthoDB" id="291007at2759"/>
<feature type="signal peptide" evidence="1">
    <location>
        <begin position="1"/>
        <end position="24"/>
    </location>
</feature>